<keyword evidence="4 7" id="KW-0747">Spliceosome</keyword>
<keyword evidence="6 7" id="KW-0539">Nucleus</keyword>
<evidence type="ECO:0000256" key="4">
    <source>
        <dbReference type="ARBA" id="ARBA00022728"/>
    </source>
</evidence>
<keyword evidence="9" id="KW-1185">Reference proteome</keyword>
<reference evidence="8" key="1">
    <citation type="submission" date="2023-04" db="EMBL/GenBank/DDBJ databases">
        <title>Ambrosiozyma monospora NBRC 1965.</title>
        <authorList>
            <person name="Ichikawa N."/>
            <person name="Sato H."/>
            <person name="Tonouchi N."/>
        </authorList>
    </citation>
    <scope>NUCLEOTIDE SEQUENCE</scope>
    <source>
        <strain evidence="8">NBRC 1965</strain>
    </source>
</reference>
<keyword evidence="3 7" id="KW-0507">mRNA processing</keyword>
<comment type="subcellular location">
    <subcellularLocation>
        <location evidence="1 7">Nucleus</location>
    </subcellularLocation>
</comment>
<accession>A0A9W6T8V5</accession>
<protein>
    <recommendedName>
        <fullName evidence="7">Pre-mRNA-splicing factor 38</fullName>
    </recommendedName>
</protein>
<dbReference type="InterPro" id="IPR005037">
    <property type="entry name" value="PRP38"/>
</dbReference>
<proteinExistence type="inferred from homology"/>
<evidence type="ECO:0000313" key="9">
    <source>
        <dbReference type="Proteomes" id="UP001165063"/>
    </source>
</evidence>
<gene>
    <name evidence="8" type="ORF">Amon01_000988300</name>
</gene>
<name>A0A9W6T8V5_AMBMO</name>
<dbReference type="Pfam" id="PF03371">
    <property type="entry name" value="PRP38"/>
    <property type="match status" value="1"/>
</dbReference>
<organism evidence="8 9">
    <name type="scientific">Ambrosiozyma monospora</name>
    <name type="common">Yeast</name>
    <name type="synonym">Endomycopsis monosporus</name>
    <dbReference type="NCBI Taxonomy" id="43982"/>
    <lineage>
        <taxon>Eukaryota</taxon>
        <taxon>Fungi</taxon>
        <taxon>Dikarya</taxon>
        <taxon>Ascomycota</taxon>
        <taxon>Saccharomycotina</taxon>
        <taxon>Pichiomycetes</taxon>
        <taxon>Pichiales</taxon>
        <taxon>Pichiaceae</taxon>
        <taxon>Ambrosiozyma</taxon>
    </lineage>
</organism>
<keyword evidence="5 7" id="KW-0508">mRNA splicing</keyword>
<dbReference type="OrthoDB" id="190958at2759"/>
<evidence type="ECO:0000313" key="8">
    <source>
        <dbReference type="EMBL" id="GME80675.1"/>
    </source>
</evidence>
<evidence type="ECO:0000256" key="5">
    <source>
        <dbReference type="ARBA" id="ARBA00023187"/>
    </source>
</evidence>
<dbReference type="EMBL" id="BSXU01014343">
    <property type="protein sequence ID" value="GME80675.1"/>
    <property type="molecule type" value="Genomic_DNA"/>
</dbReference>
<sequence length="129" mass="15257">MLEPSREIVLHLLTQPDFKYLTALAALYIRLSFDSVDVYKVLEPLLNDRRRLNCRFGTVESGDVNVICMDQFVEQLLTHMKFADLMLPRIVSRLTLEDQGLLDWRRSEVESEFEEWFDSDREMIREGDN</sequence>
<evidence type="ECO:0000256" key="6">
    <source>
        <dbReference type="ARBA" id="ARBA00023242"/>
    </source>
</evidence>
<evidence type="ECO:0000256" key="2">
    <source>
        <dbReference type="ARBA" id="ARBA00006164"/>
    </source>
</evidence>
<dbReference type="AlphaFoldDB" id="A0A9W6T8V5"/>
<dbReference type="GO" id="GO:0000398">
    <property type="term" value="P:mRNA splicing, via spliceosome"/>
    <property type="evidence" value="ECO:0007669"/>
    <property type="project" value="UniProtKB-UniRule"/>
</dbReference>
<evidence type="ECO:0000256" key="7">
    <source>
        <dbReference type="RuleBase" id="RU367025"/>
    </source>
</evidence>
<evidence type="ECO:0000256" key="3">
    <source>
        <dbReference type="ARBA" id="ARBA00022664"/>
    </source>
</evidence>
<comment type="similarity">
    <text evidence="2 7">Belongs to the PRP38 family.</text>
</comment>
<dbReference type="Proteomes" id="UP001165063">
    <property type="component" value="Unassembled WGS sequence"/>
</dbReference>
<comment type="function">
    <text evidence="7">Required for pre-mRNA splicing.</text>
</comment>
<dbReference type="GO" id="GO:0005681">
    <property type="term" value="C:spliceosomal complex"/>
    <property type="evidence" value="ECO:0007669"/>
    <property type="project" value="UniProtKB-KW"/>
</dbReference>
<evidence type="ECO:0000256" key="1">
    <source>
        <dbReference type="ARBA" id="ARBA00004123"/>
    </source>
</evidence>
<comment type="caution">
    <text evidence="8">The sequence shown here is derived from an EMBL/GenBank/DDBJ whole genome shotgun (WGS) entry which is preliminary data.</text>
</comment>
<dbReference type="PANTHER" id="PTHR23142">
    <property type="entry name" value="PRE-MRNA-SPLICING FACTOR 38A-RELATED"/>
    <property type="match status" value="1"/>
</dbReference>